<protein>
    <recommendedName>
        <fullName evidence="4 5">Peptide chain release factor 2</fullName>
        <shortName evidence="4">RF-2</shortName>
    </recommendedName>
</protein>
<comment type="caution">
    <text evidence="8">The sequence shown here is derived from an EMBL/GenBank/DDBJ whole genome shotgun (WGS) entry which is preliminary data.</text>
</comment>
<dbReference type="HAMAP" id="MF_00094">
    <property type="entry name" value="Rel_fac_2"/>
    <property type="match status" value="1"/>
</dbReference>
<dbReference type="PROSITE" id="PS00745">
    <property type="entry name" value="RF_PROK_I"/>
    <property type="match status" value="1"/>
</dbReference>
<keyword evidence="3 4" id="KW-0648">Protein biosynthesis</keyword>
<dbReference type="GO" id="GO:0016149">
    <property type="term" value="F:translation release factor activity, codon specific"/>
    <property type="evidence" value="ECO:0007669"/>
    <property type="project" value="UniProtKB-UniRule"/>
</dbReference>
<feature type="coiled-coil region" evidence="6">
    <location>
        <begin position="44"/>
        <end position="104"/>
    </location>
</feature>
<comment type="subcellular location">
    <subcellularLocation>
        <location evidence="4">Cytoplasm</location>
    </subcellularLocation>
</comment>
<sequence length="354" mass="40332">MLKSLPRRSVGRRTVFDIRQKKEYLLSMEYQTQAAHFWDNTLRAKEVSSEIASLREEIQAWEKILGDASALHELAQMDDPSGANAELRAQAEMLEKEFIVLERSQMLSGKYDKGSAMLTIYAGAGGDDAEDWARILCEMYERYATKRKWRFQVLHRHTNEFGGIKNISVEIEGKYAFGYLKKEFGVHRLVRISPFDANKRRHTSFALVELLPEITDPADVAVKDDDLEITFARAGGPGGQNVNKRETAVRITHRPSGITVHASTERTQLANRKHAMNILRAKLYELEQAKSDLEKYAARGGVLPQNEWGHQIRSYVFHPYHMVKDHRTDVETGNVESVLDGGLDIFIEAELTQL</sequence>
<dbReference type="InterPro" id="IPR045853">
    <property type="entry name" value="Pep_chain_release_fac_I_sf"/>
</dbReference>
<dbReference type="PANTHER" id="PTHR43116:SF3">
    <property type="entry name" value="CLASS I PEPTIDE CHAIN RELEASE FACTOR"/>
    <property type="match status" value="1"/>
</dbReference>
<evidence type="ECO:0000313" key="8">
    <source>
        <dbReference type="EMBL" id="OHA05821.1"/>
    </source>
</evidence>
<gene>
    <name evidence="4" type="primary">prfB</name>
    <name evidence="8" type="ORF">A2934_04525</name>
</gene>
<dbReference type="Pfam" id="PF03462">
    <property type="entry name" value="PCRF"/>
    <property type="match status" value="1"/>
</dbReference>
<proteinExistence type="inferred from homology"/>
<feature type="domain" description="Prokaryotic-type class I peptide chain release factors" evidence="7">
    <location>
        <begin position="233"/>
        <end position="249"/>
    </location>
</feature>
<evidence type="ECO:0000256" key="2">
    <source>
        <dbReference type="ARBA" id="ARBA00022481"/>
    </source>
</evidence>
<keyword evidence="4" id="KW-0963">Cytoplasm</keyword>
<keyword evidence="2 4" id="KW-0488">Methylation</keyword>
<evidence type="ECO:0000256" key="5">
    <source>
        <dbReference type="NCBIfam" id="TIGR00020"/>
    </source>
</evidence>
<reference evidence="8 9" key="1">
    <citation type="journal article" date="2016" name="Nat. Commun.">
        <title>Thousands of microbial genomes shed light on interconnected biogeochemical processes in an aquifer system.</title>
        <authorList>
            <person name="Anantharaman K."/>
            <person name="Brown C.T."/>
            <person name="Hug L.A."/>
            <person name="Sharon I."/>
            <person name="Castelle C.J."/>
            <person name="Probst A.J."/>
            <person name="Thomas B.C."/>
            <person name="Singh A."/>
            <person name="Wilkins M.J."/>
            <person name="Karaoz U."/>
            <person name="Brodie E.L."/>
            <person name="Williams K.H."/>
            <person name="Hubbard S.S."/>
            <person name="Banfield J.F."/>
        </authorList>
    </citation>
    <scope>NUCLEOTIDE SEQUENCE [LARGE SCALE GENOMIC DNA]</scope>
</reference>
<dbReference type="AlphaFoldDB" id="A0A1G2L4T9"/>
<evidence type="ECO:0000256" key="3">
    <source>
        <dbReference type="ARBA" id="ARBA00022917"/>
    </source>
</evidence>
<comment type="PTM">
    <text evidence="4">Methylated by PrmC. Methylation increases the termination efficiency of RF2.</text>
</comment>
<dbReference type="Pfam" id="PF00472">
    <property type="entry name" value="RF-1"/>
    <property type="match status" value="1"/>
</dbReference>
<dbReference type="Proteomes" id="UP000177982">
    <property type="component" value="Unassembled WGS sequence"/>
</dbReference>
<evidence type="ECO:0000256" key="4">
    <source>
        <dbReference type="HAMAP-Rule" id="MF_00094"/>
    </source>
</evidence>
<feature type="modified residue" description="N5-methylglutamine" evidence="4">
    <location>
        <position position="240"/>
    </location>
</feature>
<accession>A0A1G2L4T9</accession>
<comment type="similarity">
    <text evidence="1 4">Belongs to the prokaryotic/mitochondrial release factor family.</text>
</comment>
<dbReference type="InterPro" id="IPR005139">
    <property type="entry name" value="PCRF"/>
</dbReference>
<dbReference type="SUPFAM" id="SSF75620">
    <property type="entry name" value="Release factor"/>
    <property type="match status" value="1"/>
</dbReference>
<dbReference type="InterPro" id="IPR004374">
    <property type="entry name" value="PrfB"/>
</dbReference>
<dbReference type="Gene3D" id="1.20.58.410">
    <property type="entry name" value="Release factor"/>
    <property type="match status" value="1"/>
</dbReference>
<dbReference type="SMART" id="SM00937">
    <property type="entry name" value="PCRF"/>
    <property type="match status" value="1"/>
</dbReference>
<evidence type="ECO:0000313" key="9">
    <source>
        <dbReference type="Proteomes" id="UP000177982"/>
    </source>
</evidence>
<dbReference type="Gene3D" id="3.30.160.20">
    <property type="match status" value="1"/>
</dbReference>
<dbReference type="EMBL" id="MHQO01000043">
    <property type="protein sequence ID" value="OHA05821.1"/>
    <property type="molecule type" value="Genomic_DNA"/>
</dbReference>
<dbReference type="InterPro" id="IPR000352">
    <property type="entry name" value="Pep_chain_release_fac_I"/>
</dbReference>
<dbReference type="GO" id="GO:0005737">
    <property type="term" value="C:cytoplasm"/>
    <property type="evidence" value="ECO:0007669"/>
    <property type="project" value="UniProtKB-SubCell"/>
</dbReference>
<dbReference type="Gene3D" id="3.30.70.1660">
    <property type="match status" value="1"/>
</dbReference>
<organism evidence="8 9">
    <name type="scientific">Candidatus Sungbacteria bacterium RIFCSPLOWO2_01_FULL_47_10</name>
    <dbReference type="NCBI Taxonomy" id="1802276"/>
    <lineage>
        <taxon>Bacteria</taxon>
        <taxon>Candidatus Sungiibacteriota</taxon>
    </lineage>
</organism>
<evidence type="ECO:0000256" key="6">
    <source>
        <dbReference type="SAM" id="Coils"/>
    </source>
</evidence>
<name>A0A1G2L4T9_9BACT</name>
<keyword evidence="6" id="KW-0175">Coiled coil</keyword>
<dbReference type="NCBIfam" id="TIGR00020">
    <property type="entry name" value="prfB"/>
    <property type="match status" value="1"/>
</dbReference>
<comment type="function">
    <text evidence="4">Peptide chain release factor 2 directs the termination of translation in response to the peptide chain termination codons UGA and UAA.</text>
</comment>
<dbReference type="PANTHER" id="PTHR43116">
    <property type="entry name" value="PEPTIDE CHAIN RELEASE FACTOR 2"/>
    <property type="match status" value="1"/>
</dbReference>
<evidence type="ECO:0000259" key="7">
    <source>
        <dbReference type="PROSITE" id="PS00745"/>
    </source>
</evidence>
<evidence type="ECO:0000256" key="1">
    <source>
        <dbReference type="ARBA" id="ARBA00010835"/>
    </source>
</evidence>